<dbReference type="GO" id="GO:0072686">
    <property type="term" value="C:mitotic spindle"/>
    <property type="evidence" value="ECO:0007669"/>
    <property type="project" value="TreeGrafter"/>
</dbReference>
<dbReference type="VEuPathDB" id="FungiDB:B9J08_003988"/>
<dbReference type="GO" id="GO:0005876">
    <property type="term" value="C:spindle microtubule"/>
    <property type="evidence" value="ECO:0007669"/>
    <property type="project" value="TreeGrafter"/>
</dbReference>
<organism evidence="9 10">
    <name type="scientific">Candidozyma auris</name>
    <name type="common">Yeast</name>
    <name type="synonym">Candida auris</name>
    <dbReference type="NCBI Taxonomy" id="498019"/>
    <lineage>
        <taxon>Eukaryota</taxon>
        <taxon>Fungi</taxon>
        <taxon>Dikarya</taxon>
        <taxon>Ascomycota</taxon>
        <taxon>Saccharomycotina</taxon>
        <taxon>Pichiomycetes</taxon>
        <taxon>Metschnikowiaceae</taxon>
        <taxon>Candidozyma</taxon>
    </lineage>
</organism>
<dbReference type="PANTHER" id="PTHR47970">
    <property type="entry name" value="KINESIN-LIKE PROTEIN KIF11"/>
    <property type="match status" value="1"/>
</dbReference>
<proteinExistence type="inferred from homology"/>
<dbReference type="VEuPathDB" id="FungiDB:CJI97_004035"/>
<dbReference type="VEuPathDB" id="FungiDB:CJJ09_000149"/>
<keyword evidence="6" id="KW-0175">Coiled coil</keyword>
<accession>A0A0L0NMY2</accession>
<keyword evidence="5" id="KW-0547">Nucleotide-binding</keyword>
<keyword evidence="5" id="KW-0067">ATP-binding</keyword>
<name>A0A0L0NMY2_CANAR</name>
<evidence type="ECO:0000256" key="2">
    <source>
        <dbReference type="ARBA" id="ARBA00022490"/>
    </source>
</evidence>
<dbReference type="VEuPathDB" id="FungiDB:QG37_08267"/>
<dbReference type="GO" id="GO:0000073">
    <property type="term" value="P:initial mitotic spindle pole body separation"/>
    <property type="evidence" value="ECO:0007669"/>
    <property type="project" value="TreeGrafter"/>
</dbReference>
<evidence type="ECO:0000313" key="10">
    <source>
        <dbReference type="Proteomes" id="UP000037122"/>
    </source>
</evidence>
<dbReference type="GO" id="GO:0005524">
    <property type="term" value="F:ATP binding"/>
    <property type="evidence" value="ECO:0007669"/>
    <property type="project" value="UniProtKB-UniRule"/>
</dbReference>
<dbReference type="GO" id="GO:0008574">
    <property type="term" value="F:plus-end-directed microtubule motor activity"/>
    <property type="evidence" value="ECO:0007669"/>
    <property type="project" value="TreeGrafter"/>
</dbReference>
<dbReference type="SUPFAM" id="SSF52540">
    <property type="entry name" value="P-loop containing nucleoside triphosphate hydrolases"/>
    <property type="match status" value="1"/>
</dbReference>
<feature type="region of interest" description="Disordered" evidence="7">
    <location>
        <begin position="780"/>
        <end position="799"/>
    </location>
</feature>
<dbReference type="GO" id="GO:0007018">
    <property type="term" value="P:microtubule-based movement"/>
    <property type="evidence" value="ECO:0007669"/>
    <property type="project" value="InterPro"/>
</dbReference>
<comment type="similarity">
    <text evidence="5">Belongs to the TRAFAC class myosin-kinesin ATPase superfamily. Kinesin family.</text>
</comment>
<feature type="region of interest" description="Disordered" evidence="7">
    <location>
        <begin position="821"/>
        <end position="845"/>
    </location>
</feature>
<keyword evidence="2" id="KW-0963">Cytoplasm</keyword>
<sequence length="845" mass="94497">MSDKIQVSARVRRRTELEIAAQSPIVVSVPDDFCSTDEPYVSVNASPNTSFGSGSDGSGKVFTLDQVYGANADQELIYKNIARPLLRDFMAGMNVTILAYGLTGSGKTYTMLGDLVGEHAGIVPRVLQELFQVAKDDICVKLSCVELYKEELHDLVNDELELNSKKPKLRLLGDGSRDGRGTMIQNLYELDVVDAKLGFEMLQKCLGKRKMGTTKLNSRSSRSHTIFTITLHKTVMSSSGQEVVRLSKMNLVDLAGLEDIIKSGATDASAKEAGLINQSLLTLGKVISALSEGKEPRHIPYRESKLTRLLQGSIGGRTKTALIATISPAKLNLMETMLTLTYASKAKNIKNIPQSTADSELVLKRTKIRELSAEISRLNRDLLATKGKDNSIRISLQNYEDFERKIAELRTELKEKDTQITGLHAKLQGRDKDIAELKLQIEQTLSENSKSRLDLAAKDAELHKTTKEFMHLKDKYSSQKERVSNVTGTGILSIIRDVNEVINNLNDLTQVLLNVKEIPTVVQTHLCLFKKTLEGKLNDVSSKVEKETSAFEQVLANLMDFSTLHNVCQNLDFSLHVAGVNKRNEQLTDYINSTHLLEDSAMYKAFEKKFKARMAETYEALKEQYMQQMHLAFDGFVKSSKDANAEAVRESATEFMQEEKTTLSKEYQAYIHQNSQTLQSISTKTKSVATDLKSFKEVATKDVQGAFGRLQKETKQVIDNALADITNTSRSQADSIEKAATQKAHIVSDMIDKNYHGISRDLNHTEKNLKIFSQSLSELQRSPAQLKRPATSPASRSPLRLPMRLPLRLPMRQLNGQSMIPDIKRRRTEMSPLRNDLHKSRIPQL</sequence>
<dbReference type="GO" id="GO:0005634">
    <property type="term" value="C:nucleus"/>
    <property type="evidence" value="ECO:0007669"/>
    <property type="project" value="TreeGrafter"/>
</dbReference>
<dbReference type="EMBL" id="LGST01000073">
    <property type="protein sequence ID" value="KND95492.1"/>
    <property type="molecule type" value="Genomic_DNA"/>
</dbReference>
<evidence type="ECO:0000259" key="8">
    <source>
        <dbReference type="PROSITE" id="PS50067"/>
    </source>
</evidence>
<evidence type="ECO:0000256" key="4">
    <source>
        <dbReference type="ARBA" id="ARBA00023212"/>
    </source>
</evidence>
<evidence type="ECO:0000256" key="7">
    <source>
        <dbReference type="SAM" id="MobiDB-lite"/>
    </source>
</evidence>
<evidence type="ECO:0000256" key="5">
    <source>
        <dbReference type="PROSITE-ProRule" id="PRU00283"/>
    </source>
</evidence>
<dbReference type="SMART" id="SM00129">
    <property type="entry name" value="KISc"/>
    <property type="match status" value="1"/>
</dbReference>
<dbReference type="Pfam" id="PF00225">
    <property type="entry name" value="Kinesin"/>
    <property type="match status" value="1"/>
</dbReference>
<dbReference type="PROSITE" id="PS50067">
    <property type="entry name" value="KINESIN_MOTOR_2"/>
    <property type="match status" value="1"/>
</dbReference>
<evidence type="ECO:0000256" key="1">
    <source>
        <dbReference type="ARBA" id="ARBA00004245"/>
    </source>
</evidence>
<protein>
    <recommendedName>
        <fullName evidence="8">Kinesin motor domain-containing protein</fullName>
    </recommendedName>
</protein>
<reference evidence="10" key="1">
    <citation type="journal article" date="2015" name="BMC Genomics">
        <title>Draft genome of a commonly misdiagnosed multidrug resistant pathogen Candida auris.</title>
        <authorList>
            <person name="Chatterjee S."/>
            <person name="Alampalli S.V."/>
            <person name="Nageshan R.K."/>
            <person name="Chettiar S.T."/>
            <person name="Joshi S."/>
            <person name="Tatu U.S."/>
        </authorList>
    </citation>
    <scope>NUCLEOTIDE SEQUENCE [LARGE SCALE GENOMIC DNA]</scope>
    <source>
        <strain evidence="10">6684</strain>
    </source>
</reference>
<keyword evidence="3 5" id="KW-0505">Motor protein</keyword>
<evidence type="ECO:0000313" key="9">
    <source>
        <dbReference type="EMBL" id="KND95492.1"/>
    </source>
</evidence>
<dbReference type="InterPro" id="IPR027417">
    <property type="entry name" value="P-loop_NTPase"/>
</dbReference>
<dbReference type="PANTHER" id="PTHR47970:SF12">
    <property type="entry name" value="KINESIN FAMILY MEMBER 11"/>
    <property type="match status" value="1"/>
</dbReference>
<gene>
    <name evidence="9" type="ORF">QG37_08267</name>
</gene>
<dbReference type="VEuPathDB" id="FungiDB:CJJ07_002010"/>
<dbReference type="InterPro" id="IPR036961">
    <property type="entry name" value="Kinesin_motor_dom_sf"/>
</dbReference>
<dbReference type="GO" id="GO:0008017">
    <property type="term" value="F:microtubule binding"/>
    <property type="evidence" value="ECO:0007669"/>
    <property type="project" value="InterPro"/>
</dbReference>
<evidence type="ECO:0000256" key="3">
    <source>
        <dbReference type="ARBA" id="ARBA00023175"/>
    </source>
</evidence>
<dbReference type="Gene3D" id="3.40.850.10">
    <property type="entry name" value="Kinesin motor domain"/>
    <property type="match status" value="1"/>
</dbReference>
<keyword evidence="4" id="KW-0206">Cytoskeleton</keyword>
<dbReference type="VEuPathDB" id="FungiDB:CJI96_0002490"/>
<dbReference type="PRINTS" id="PR00380">
    <property type="entry name" value="KINESINHEAVY"/>
</dbReference>
<evidence type="ECO:0000256" key="6">
    <source>
        <dbReference type="SAM" id="Coils"/>
    </source>
</evidence>
<dbReference type="AlphaFoldDB" id="A0A0L0NMY2"/>
<comment type="caution">
    <text evidence="9">The sequence shown here is derived from an EMBL/GenBank/DDBJ whole genome shotgun (WGS) entry which is preliminary data.</text>
</comment>
<dbReference type="Proteomes" id="UP000037122">
    <property type="component" value="Unassembled WGS sequence"/>
</dbReference>
<feature type="binding site" evidence="5">
    <location>
        <begin position="101"/>
        <end position="108"/>
    </location>
    <ligand>
        <name>ATP</name>
        <dbReference type="ChEBI" id="CHEBI:30616"/>
    </ligand>
</feature>
<feature type="coiled-coil region" evidence="6">
    <location>
        <begin position="361"/>
        <end position="426"/>
    </location>
</feature>
<dbReference type="InterPro" id="IPR047149">
    <property type="entry name" value="KIF11-like"/>
</dbReference>
<comment type="subcellular location">
    <subcellularLocation>
        <location evidence="1">Cytoplasm</location>
        <location evidence="1">Cytoskeleton</location>
    </subcellularLocation>
</comment>
<feature type="domain" description="Kinesin motor" evidence="8">
    <location>
        <begin position="4"/>
        <end position="349"/>
    </location>
</feature>
<dbReference type="InterPro" id="IPR001752">
    <property type="entry name" value="Kinesin_motor_dom"/>
</dbReference>